<keyword evidence="2" id="KW-0472">Membrane</keyword>
<proteinExistence type="predicted"/>
<reference evidence="3" key="1">
    <citation type="submission" date="2019-12" db="EMBL/GenBank/DDBJ databases">
        <title>Genome sequencing and annotation of Brassica cretica.</title>
        <authorList>
            <person name="Studholme D.J."/>
            <person name="Sarris P.F."/>
        </authorList>
    </citation>
    <scope>NUCLEOTIDE SEQUENCE</scope>
    <source>
        <strain evidence="3">PFS-001/15</strain>
        <tissue evidence="3">Leaf</tissue>
    </source>
</reference>
<feature type="transmembrane region" description="Helical" evidence="2">
    <location>
        <begin position="42"/>
        <end position="61"/>
    </location>
</feature>
<keyword evidence="2" id="KW-1133">Transmembrane helix</keyword>
<evidence type="ECO:0000313" key="4">
    <source>
        <dbReference type="Proteomes" id="UP000712281"/>
    </source>
</evidence>
<dbReference type="EMBL" id="QGKW02001940">
    <property type="protein sequence ID" value="KAF2557944.1"/>
    <property type="molecule type" value="Genomic_DNA"/>
</dbReference>
<dbReference type="Proteomes" id="UP000712281">
    <property type="component" value="Unassembled WGS sequence"/>
</dbReference>
<feature type="region of interest" description="Disordered" evidence="1">
    <location>
        <begin position="92"/>
        <end position="115"/>
    </location>
</feature>
<evidence type="ECO:0000313" key="3">
    <source>
        <dbReference type="EMBL" id="KAF2557944.1"/>
    </source>
</evidence>
<keyword evidence="2" id="KW-0812">Transmembrane</keyword>
<evidence type="ECO:0000256" key="1">
    <source>
        <dbReference type="SAM" id="MobiDB-lite"/>
    </source>
</evidence>
<organism evidence="3 4">
    <name type="scientific">Brassica cretica</name>
    <name type="common">Mustard</name>
    <dbReference type="NCBI Taxonomy" id="69181"/>
    <lineage>
        <taxon>Eukaryota</taxon>
        <taxon>Viridiplantae</taxon>
        <taxon>Streptophyta</taxon>
        <taxon>Embryophyta</taxon>
        <taxon>Tracheophyta</taxon>
        <taxon>Spermatophyta</taxon>
        <taxon>Magnoliopsida</taxon>
        <taxon>eudicotyledons</taxon>
        <taxon>Gunneridae</taxon>
        <taxon>Pentapetalae</taxon>
        <taxon>rosids</taxon>
        <taxon>malvids</taxon>
        <taxon>Brassicales</taxon>
        <taxon>Brassicaceae</taxon>
        <taxon>Brassiceae</taxon>
        <taxon>Brassica</taxon>
    </lineage>
</organism>
<name>A0A8S9HKP4_BRACR</name>
<gene>
    <name evidence="3" type="ORF">F2Q68_00018000</name>
</gene>
<dbReference type="AlphaFoldDB" id="A0A8S9HKP4"/>
<protein>
    <submittedName>
        <fullName evidence="3">Uncharacterized protein</fullName>
    </submittedName>
</protein>
<comment type="caution">
    <text evidence="3">The sequence shown here is derived from an EMBL/GenBank/DDBJ whole genome shotgun (WGS) entry which is preliminary data.</text>
</comment>
<sequence length="115" mass="12837">MSQLMIFVLSRHLLPLAIVFVSKISSEWSSKSAKKNSWIYKSYNYGGWILNYAVFFAYISLREKENMNLMCCSSSNATKYGGVRKIESNMTDSNIRGSTADGNDDGQTAAPSDLN</sequence>
<evidence type="ECO:0000256" key="2">
    <source>
        <dbReference type="SAM" id="Phobius"/>
    </source>
</evidence>
<accession>A0A8S9HKP4</accession>